<comment type="caution">
    <text evidence="5">The sequence shown here is derived from an EMBL/GenBank/DDBJ whole genome shotgun (WGS) entry which is preliminary data.</text>
</comment>
<gene>
    <name evidence="5" type="ORF">ASZ90_018381</name>
</gene>
<keyword evidence="1 5" id="KW-0808">Transferase</keyword>
<evidence type="ECO:0000256" key="3">
    <source>
        <dbReference type="ARBA" id="ARBA00022777"/>
    </source>
</evidence>
<dbReference type="Gene3D" id="3.40.50.300">
    <property type="entry name" value="P-loop containing nucleotide triphosphate hydrolases"/>
    <property type="match status" value="1"/>
</dbReference>
<dbReference type="InterPro" id="IPR007862">
    <property type="entry name" value="Adenylate_kinase_lid-dom"/>
</dbReference>
<dbReference type="NCBIfam" id="TIGR01351">
    <property type="entry name" value="adk"/>
    <property type="match status" value="1"/>
</dbReference>
<protein>
    <submittedName>
        <fullName evidence="5">Adenylate kinase</fullName>
        <ecNumber evidence="5">2.7.4.3</ecNumber>
    </submittedName>
</protein>
<dbReference type="PANTHER" id="PTHR23359">
    <property type="entry name" value="NUCLEOTIDE KINASE"/>
    <property type="match status" value="1"/>
</dbReference>
<dbReference type="Pfam" id="PF05191">
    <property type="entry name" value="ADK_lid"/>
    <property type="match status" value="1"/>
</dbReference>
<evidence type="ECO:0000259" key="4">
    <source>
        <dbReference type="Pfam" id="PF05191"/>
    </source>
</evidence>
<evidence type="ECO:0000256" key="1">
    <source>
        <dbReference type="ARBA" id="ARBA00022679"/>
    </source>
</evidence>
<reference evidence="5" key="1">
    <citation type="journal article" date="2015" name="Proc. Natl. Acad. Sci. U.S.A.">
        <title>Networks of energetic and metabolic interactions define dynamics in microbial communities.</title>
        <authorList>
            <person name="Embree M."/>
            <person name="Liu J.K."/>
            <person name="Al-Bassam M.M."/>
            <person name="Zengler K."/>
        </authorList>
    </citation>
    <scope>NUCLEOTIDE SEQUENCE</scope>
</reference>
<dbReference type="EMBL" id="LNQE01001856">
    <property type="protein sequence ID" value="KUG04161.1"/>
    <property type="molecule type" value="Genomic_DNA"/>
</dbReference>
<dbReference type="CDD" id="cd01428">
    <property type="entry name" value="ADK"/>
    <property type="match status" value="1"/>
</dbReference>
<dbReference type="InterPro" id="IPR006259">
    <property type="entry name" value="Adenyl_kin_sub"/>
</dbReference>
<dbReference type="NCBIfam" id="NF011100">
    <property type="entry name" value="PRK14527.1"/>
    <property type="match status" value="1"/>
</dbReference>
<dbReference type="NCBIfam" id="NF001380">
    <property type="entry name" value="PRK00279.1-2"/>
    <property type="match status" value="1"/>
</dbReference>
<proteinExistence type="inferred from homology"/>
<dbReference type="GO" id="GO:0004017">
    <property type="term" value="F:AMP kinase activity"/>
    <property type="evidence" value="ECO:0007669"/>
    <property type="project" value="UniProtKB-EC"/>
</dbReference>
<dbReference type="GO" id="GO:0005524">
    <property type="term" value="F:ATP binding"/>
    <property type="evidence" value="ECO:0007669"/>
    <property type="project" value="InterPro"/>
</dbReference>
<dbReference type="PRINTS" id="PR00094">
    <property type="entry name" value="ADENYLTKNASE"/>
</dbReference>
<dbReference type="EC" id="2.7.4.3" evidence="5"/>
<keyword evidence="3 5" id="KW-0418">Kinase</keyword>
<dbReference type="InterPro" id="IPR033690">
    <property type="entry name" value="Adenylat_kinase_CS"/>
</dbReference>
<evidence type="ECO:0000256" key="2">
    <source>
        <dbReference type="ARBA" id="ARBA00022741"/>
    </source>
</evidence>
<dbReference type="PROSITE" id="PS00113">
    <property type="entry name" value="ADENYLATE_KINASE"/>
    <property type="match status" value="1"/>
</dbReference>
<dbReference type="AlphaFoldDB" id="A0A0W8E6V4"/>
<dbReference type="SUPFAM" id="SSF52540">
    <property type="entry name" value="P-loop containing nucleoside triphosphate hydrolases"/>
    <property type="match status" value="1"/>
</dbReference>
<dbReference type="InterPro" id="IPR000850">
    <property type="entry name" value="Adenylat/UMP-CMP_kin"/>
</dbReference>
<dbReference type="HAMAP" id="MF_00235">
    <property type="entry name" value="Adenylate_kinase_Adk"/>
    <property type="match status" value="1"/>
</dbReference>
<evidence type="ECO:0000313" key="5">
    <source>
        <dbReference type="EMBL" id="KUG04161.1"/>
    </source>
</evidence>
<sequence length="215" mass="23367">MNVILMGPPGAGKGTQAEFIKAKYAVPHISTGDMFRDAVKTGTPMGKEAQKYMSEGKLVPDQVTIGIVEDRLAQDDCLAGFLLDGFPRTIIQAEALDKVMDKLGKKIDAAINISVPENILIERMSGRVSCKECGKVYHLIFTPPAQSGKCDKCSGELIQRSDDNAETAANRLQVYIDQTSPLLDYYQKQGLLKNVDGNRDSKSVGTDIESILNGL</sequence>
<dbReference type="FunFam" id="3.40.50.300:FF:000106">
    <property type="entry name" value="Adenylate kinase mitochondrial"/>
    <property type="match status" value="1"/>
</dbReference>
<keyword evidence="2" id="KW-0547">Nucleotide-binding</keyword>
<organism evidence="5">
    <name type="scientific">hydrocarbon metagenome</name>
    <dbReference type="NCBI Taxonomy" id="938273"/>
    <lineage>
        <taxon>unclassified sequences</taxon>
        <taxon>metagenomes</taxon>
        <taxon>ecological metagenomes</taxon>
    </lineage>
</organism>
<dbReference type="NCBIfam" id="NF001381">
    <property type="entry name" value="PRK00279.1-3"/>
    <property type="match status" value="1"/>
</dbReference>
<name>A0A0W8E6V4_9ZZZZ</name>
<dbReference type="Pfam" id="PF00406">
    <property type="entry name" value="ADK"/>
    <property type="match status" value="1"/>
</dbReference>
<feature type="domain" description="Adenylate kinase active site lid" evidence="4">
    <location>
        <begin position="127"/>
        <end position="162"/>
    </location>
</feature>
<accession>A0A0W8E6V4</accession>
<dbReference type="InterPro" id="IPR027417">
    <property type="entry name" value="P-loop_NTPase"/>
</dbReference>